<dbReference type="EMBL" id="JARIHO010000003">
    <property type="protein sequence ID" value="KAJ7364099.1"/>
    <property type="molecule type" value="Genomic_DNA"/>
</dbReference>
<evidence type="ECO:0000313" key="2">
    <source>
        <dbReference type="Proteomes" id="UP001218218"/>
    </source>
</evidence>
<protein>
    <submittedName>
        <fullName evidence="1">Uncharacterized protein</fullName>
    </submittedName>
</protein>
<name>A0AAD7ANP3_9AGAR</name>
<comment type="caution">
    <text evidence="1">The sequence shown here is derived from an EMBL/GenBank/DDBJ whole genome shotgun (WGS) entry which is preliminary data.</text>
</comment>
<dbReference type="Proteomes" id="UP001218218">
    <property type="component" value="Unassembled WGS sequence"/>
</dbReference>
<keyword evidence="2" id="KW-1185">Reference proteome</keyword>
<accession>A0AAD7ANP3</accession>
<proteinExistence type="predicted"/>
<evidence type="ECO:0000313" key="1">
    <source>
        <dbReference type="EMBL" id="KAJ7364099.1"/>
    </source>
</evidence>
<gene>
    <name evidence="1" type="ORF">DFH08DRAFT_838347</name>
</gene>
<reference evidence="1" key="1">
    <citation type="submission" date="2023-03" db="EMBL/GenBank/DDBJ databases">
        <title>Massive genome expansion in bonnet fungi (Mycena s.s.) driven by repeated elements and novel gene families across ecological guilds.</title>
        <authorList>
            <consortium name="Lawrence Berkeley National Laboratory"/>
            <person name="Harder C.B."/>
            <person name="Miyauchi S."/>
            <person name="Viragh M."/>
            <person name="Kuo A."/>
            <person name="Thoen E."/>
            <person name="Andreopoulos B."/>
            <person name="Lu D."/>
            <person name="Skrede I."/>
            <person name="Drula E."/>
            <person name="Henrissat B."/>
            <person name="Morin E."/>
            <person name="Kohler A."/>
            <person name="Barry K."/>
            <person name="LaButti K."/>
            <person name="Morin E."/>
            <person name="Salamov A."/>
            <person name="Lipzen A."/>
            <person name="Mereny Z."/>
            <person name="Hegedus B."/>
            <person name="Baldrian P."/>
            <person name="Stursova M."/>
            <person name="Weitz H."/>
            <person name="Taylor A."/>
            <person name="Grigoriev I.V."/>
            <person name="Nagy L.G."/>
            <person name="Martin F."/>
            <person name="Kauserud H."/>
        </authorList>
    </citation>
    <scope>NUCLEOTIDE SEQUENCE</scope>
    <source>
        <strain evidence="1">CBHHK002</strain>
    </source>
</reference>
<sequence>MAPLSTATVLFAFIAIGPRFSTTRSRVFSGGHRCAECASGHGYWLEVPFALDTHCRKIAFDCRVSLRSGST</sequence>
<dbReference type="AlphaFoldDB" id="A0AAD7ANP3"/>
<organism evidence="1 2">
    <name type="scientific">Mycena albidolilacea</name>
    <dbReference type="NCBI Taxonomy" id="1033008"/>
    <lineage>
        <taxon>Eukaryota</taxon>
        <taxon>Fungi</taxon>
        <taxon>Dikarya</taxon>
        <taxon>Basidiomycota</taxon>
        <taxon>Agaricomycotina</taxon>
        <taxon>Agaricomycetes</taxon>
        <taxon>Agaricomycetidae</taxon>
        <taxon>Agaricales</taxon>
        <taxon>Marasmiineae</taxon>
        <taxon>Mycenaceae</taxon>
        <taxon>Mycena</taxon>
    </lineage>
</organism>